<name>A0ABP8T719_9ACTN</name>
<sequence length="170" mass="18644">MSTLLWPAIISSVSALLGVAMGGFLTARGQERQWARGQQIEACAAIVVESTRVQLSLRGQWKHDQRVDWMPWNEALAKISLVADRSVVEAAGEVDAVFWQHSDRIDRGEIADEAAWFVATELMEAARLAFVNIAKRHVLGSADRLDRLPVRRPSGYMPGVGTAPSPSDPP</sequence>
<comment type="caution">
    <text evidence="3">The sequence shown here is derived from an EMBL/GenBank/DDBJ whole genome shotgun (WGS) entry which is preliminary data.</text>
</comment>
<evidence type="ECO:0000256" key="2">
    <source>
        <dbReference type="SAM" id="Phobius"/>
    </source>
</evidence>
<organism evidence="3 4">
    <name type="scientific">Micromonospora coerulea</name>
    <dbReference type="NCBI Taxonomy" id="47856"/>
    <lineage>
        <taxon>Bacteria</taxon>
        <taxon>Bacillati</taxon>
        <taxon>Actinomycetota</taxon>
        <taxon>Actinomycetes</taxon>
        <taxon>Micromonosporales</taxon>
        <taxon>Micromonosporaceae</taxon>
        <taxon>Micromonospora</taxon>
    </lineage>
</organism>
<evidence type="ECO:0000313" key="4">
    <source>
        <dbReference type="Proteomes" id="UP001500307"/>
    </source>
</evidence>
<feature type="region of interest" description="Disordered" evidence="1">
    <location>
        <begin position="150"/>
        <end position="170"/>
    </location>
</feature>
<protein>
    <submittedName>
        <fullName evidence="3">Uncharacterized protein</fullName>
    </submittedName>
</protein>
<dbReference type="RefSeq" id="WP_346125408.1">
    <property type="nucleotide sequence ID" value="NZ_BAABGU010000074.1"/>
</dbReference>
<dbReference type="EMBL" id="BAABGU010000074">
    <property type="protein sequence ID" value="GAA4581081.1"/>
    <property type="molecule type" value="Genomic_DNA"/>
</dbReference>
<gene>
    <name evidence="3" type="ORF">GCM10023176_61520</name>
</gene>
<keyword evidence="2" id="KW-1133">Transmembrane helix</keyword>
<proteinExistence type="predicted"/>
<evidence type="ECO:0000256" key="1">
    <source>
        <dbReference type="SAM" id="MobiDB-lite"/>
    </source>
</evidence>
<dbReference type="Proteomes" id="UP001500307">
    <property type="component" value="Unassembled WGS sequence"/>
</dbReference>
<keyword evidence="2" id="KW-0812">Transmembrane</keyword>
<evidence type="ECO:0000313" key="3">
    <source>
        <dbReference type="EMBL" id="GAA4581081.1"/>
    </source>
</evidence>
<keyword evidence="4" id="KW-1185">Reference proteome</keyword>
<keyword evidence="2" id="KW-0472">Membrane</keyword>
<feature type="transmembrane region" description="Helical" evidence="2">
    <location>
        <begin position="6"/>
        <end position="27"/>
    </location>
</feature>
<accession>A0ABP8T719</accession>
<reference evidence="4" key="1">
    <citation type="journal article" date="2019" name="Int. J. Syst. Evol. Microbiol.">
        <title>The Global Catalogue of Microorganisms (GCM) 10K type strain sequencing project: providing services to taxonomists for standard genome sequencing and annotation.</title>
        <authorList>
            <consortium name="The Broad Institute Genomics Platform"/>
            <consortium name="The Broad Institute Genome Sequencing Center for Infectious Disease"/>
            <person name="Wu L."/>
            <person name="Ma J."/>
        </authorList>
    </citation>
    <scope>NUCLEOTIDE SEQUENCE [LARGE SCALE GENOMIC DNA]</scope>
    <source>
        <strain evidence="4">JCM 3175</strain>
    </source>
</reference>